<keyword evidence="1 10" id="KW-0479">Metal-binding</keyword>
<evidence type="ECO:0000259" key="12">
    <source>
        <dbReference type="PROSITE" id="PS50103"/>
    </source>
</evidence>
<dbReference type="PANTHER" id="PTHR46156">
    <property type="entry name" value="CCCH ZINGC FINGER"/>
    <property type="match status" value="1"/>
</dbReference>
<evidence type="ECO:0000256" key="7">
    <source>
        <dbReference type="ARBA" id="ARBA00064187"/>
    </source>
</evidence>
<feature type="region of interest" description="Disordered" evidence="11">
    <location>
        <begin position="290"/>
        <end position="452"/>
    </location>
</feature>
<feature type="zinc finger region" description="C3H1-type" evidence="10">
    <location>
        <begin position="270"/>
        <end position="292"/>
    </location>
</feature>
<sequence>MQMPRGQGGWICGPKVRESLEVWLLPQRMPTCPVRGQLEPVGTASVSRAAENPWQESFAPRLASLVLNGLRTAAAAGKAPPGSPRWRNKGYRCIGGILYKVSANKLSKTYGRPGGDGGSRPLLRAGRLDPASSCSRSLASRAVQRSLAIVRQARQRRRRRKEEYCMYYNRFGRCNRGEHCPYIHDPEKVAVCTRFVRGTCKKTDGTCPFSHHVSKEKMPVCSYFLKGICSNSNCPYSHVYVSRKAEVCTDFLKGYCPLGAKCKKKHTLLCPDFSRRGVCPRGAQCQLLHRNQRHLGRRAATAPAPEPNTTPPRSRASTGHGPRKSLAAQRPTRQTSSCPTPAAAGSASPPPSPRLLAAASASSSSVASRSSSSPPSSPSRPSPSASLPLDQEELSLPEEAASAGTGSGSLCKLPSFISLQSPPSPGGQPRAPTPRSSPTKDSGKSLHIKPRL</sequence>
<dbReference type="InterPro" id="IPR036855">
    <property type="entry name" value="Znf_CCCH_sf"/>
</dbReference>
<accession>A0A455AZN0</accession>
<protein>
    <recommendedName>
        <fullName evidence="8">Zinc finger CCCH domain-containing protein 3</fullName>
    </recommendedName>
    <alternativeName>
        <fullName evidence="9">Smad-interacting CPSF-like factor</fullName>
    </alternativeName>
</protein>
<gene>
    <name evidence="14" type="primary">LOC114485230</name>
</gene>
<evidence type="ECO:0000256" key="3">
    <source>
        <dbReference type="ARBA" id="ARBA00022771"/>
    </source>
</evidence>
<comment type="function">
    <text evidence="6">Required for the export of polyadenylated mRNAs from the nucleus. Enhances ACVR1B-induced SMAD-dependent transcription. Binds to single-stranded DNA but not to double-stranded DNA in vitro. Involved in RNA cleavage.</text>
</comment>
<dbReference type="Pfam" id="PF00642">
    <property type="entry name" value="zf-CCCH"/>
    <property type="match status" value="3"/>
</dbReference>
<organism evidence="13 14">
    <name type="scientific">Physeter macrocephalus</name>
    <name type="common">Sperm whale</name>
    <name type="synonym">Physeter catodon</name>
    <dbReference type="NCBI Taxonomy" id="9755"/>
    <lineage>
        <taxon>Eukaryota</taxon>
        <taxon>Metazoa</taxon>
        <taxon>Chordata</taxon>
        <taxon>Craniata</taxon>
        <taxon>Vertebrata</taxon>
        <taxon>Euteleostomi</taxon>
        <taxon>Mammalia</taxon>
        <taxon>Eutheria</taxon>
        <taxon>Laurasiatheria</taxon>
        <taxon>Artiodactyla</taxon>
        <taxon>Whippomorpha</taxon>
        <taxon>Cetacea</taxon>
        <taxon>Odontoceti</taxon>
        <taxon>Physeteridae</taxon>
        <taxon>Physeter</taxon>
    </lineage>
</organism>
<evidence type="ECO:0000256" key="9">
    <source>
        <dbReference type="ARBA" id="ARBA00079564"/>
    </source>
</evidence>
<keyword evidence="13" id="KW-1185">Reference proteome</keyword>
<proteinExistence type="predicted"/>
<dbReference type="PROSITE" id="PS50103">
    <property type="entry name" value="ZF_C3H1"/>
    <property type="match status" value="5"/>
</dbReference>
<dbReference type="KEGG" id="pcad:114485230"/>
<feature type="domain" description="C3H1-type" evidence="12">
    <location>
        <begin position="215"/>
        <end position="241"/>
    </location>
</feature>
<dbReference type="PANTHER" id="PTHR46156:SF1">
    <property type="entry name" value="ZINC FINGER CCCH DOMAIN-CONTAINING PROTEIN 3"/>
    <property type="match status" value="1"/>
</dbReference>
<keyword evidence="4 10" id="KW-0862">Zinc</keyword>
<evidence type="ECO:0000313" key="13">
    <source>
        <dbReference type="Proteomes" id="UP000248484"/>
    </source>
</evidence>
<feature type="zinc finger region" description="C3H1-type" evidence="10">
    <location>
        <begin position="159"/>
        <end position="187"/>
    </location>
</feature>
<feature type="zinc finger region" description="C3H1-type" evidence="10">
    <location>
        <begin position="191"/>
        <end position="214"/>
    </location>
</feature>
<dbReference type="GO" id="GO:0003677">
    <property type="term" value="F:DNA binding"/>
    <property type="evidence" value="ECO:0007669"/>
    <property type="project" value="UniProtKB-KW"/>
</dbReference>
<evidence type="ECO:0000313" key="14">
    <source>
        <dbReference type="RefSeq" id="XP_028342110.1"/>
    </source>
</evidence>
<reference evidence="14" key="1">
    <citation type="submission" date="2025-08" db="UniProtKB">
        <authorList>
            <consortium name="RefSeq"/>
        </authorList>
    </citation>
    <scope>IDENTIFICATION</scope>
    <source>
        <tissue evidence="14">Muscle</tissue>
    </source>
</reference>
<dbReference type="GO" id="GO:0008270">
    <property type="term" value="F:zinc ion binding"/>
    <property type="evidence" value="ECO:0007669"/>
    <property type="project" value="UniProtKB-KW"/>
</dbReference>
<feature type="domain" description="C3H1-type" evidence="12">
    <location>
        <begin position="270"/>
        <end position="292"/>
    </location>
</feature>
<evidence type="ECO:0000256" key="10">
    <source>
        <dbReference type="PROSITE-ProRule" id="PRU00723"/>
    </source>
</evidence>
<evidence type="ECO:0000256" key="8">
    <source>
        <dbReference type="ARBA" id="ARBA00071600"/>
    </source>
</evidence>
<evidence type="ECO:0000256" key="1">
    <source>
        <dbReference type="ARBA" id="ARBA00022723"/>
    </source>
</evidence>
<dbReference type="FunFam" id="4.10.1000.10:FF:000022">
    <property type="entry name" value="Zinc finger CCCH domain-containing protein 7"/>
    <property type="match status" value="1"/>
</dbReference>
<evidence type="ECO:0000256" key="2">
    <source>
        <dbReference type="ARBA" id="ARBA00022737"/>
    </source>
</evidence>
<feature type="compositionally biased region" description="Low complexity" evidence="11">
    <location>
        <begin position="336"/>
        <end position="347"/>
    </location>
</feature>
<evidence type="ECO:0000256" key="5">
    <source>
        <dbReference type="ARBA" id="ARBA00023125"/>
    </source>
</evidence>
<dbReference type="InterPro" id="IPR000571">
    <property type="entry name" value="Znf_CCCH"/>
</dbReference>
<dbReference type="InParanoid" id="A0A455AZN0"/>
<dbReference type="GeneID" id="114485230"/>
<keyword evidence="5" id="KW-0238">DNA-binding</keyword>
<dbReference type="SMART" id="SM00356">
    <property type="entry name" value="ZnF_C3H1"/>
    <property type="match status" value="5"/>
</dbReference>
<feature type="zinc finger region" description="C3H1-type" evidence="10">
    <location>
        <begin position="242"/>
        <end position="269"/>
    </location>
</feature>
<dbReference type="AlphaFoldDB" id="A0A455AZN0"/>
<keyword evidence="2" id="KW-0677">Repeat</keyword>
<feature type="domain" description="C3H1-type" evidence="12">
    <location>
        <begin position="159"/>
        <end position="187"/>
    </location>
</feature>
<evidence type="ECO:0000256" key="4">
    <source>
        <dbReference type="ARBA" id="ARBA00022833"/>
    </source>
</evidence>
<dbReference type="GO" id="GO:0005634">
    <property type="term" value="C:nucleus"/>
    <property type="evidence" value="ECO:0007669"/>
    <property type="project" value="TreeGrafter"/>
</dbReference>
<keyword evidence="3 10" id="KW-0863">Zinc-finger</keyword>
<evidence type="ECO:0000256" key="11">
    <source>
        <dbReference type="SAM" id="MobiDB-lite"/>
    </source>
</evidence>
<dbReference type="Proteomes" id="UP000248484">
    <property type="component" value="Unplaced"/>
</dbReference>
<feature type="domain" description="C3H1-type" evidence="12">
    <location>
        <begin position="242"/>
        <end position="269"/>
    </location>
</feature>
<dbReference type="FunFam" id="4.10.1000.10:FF:000008">
    <property type="entry name" value="zinc finger CCCH domain-containing protein 3"/>
    <property type="match status" value="1"/>
</dbReference>
<dbReference type="SUPFAM" id="SSF90229">
    <property type="entry name" value="CCCH zinc finger"/>
    <property type="match status" value="2"/>
</dbReference>
<comment type="subunit">
    <text evidence="7">Interacts with SMAD1, SMAD3, SMAD4, CPSF2 and CPSF3.</text>
</comment>
<dbReference type="Gene3D" id="4.10.1000.10">
    <property type="entry name" value="Zinc finger, CCCH-type"/>
    <property type="match status" value="3"/>
</dbReference>
<feature type="compositionally biased region" description="Low complexity" evidence="11">
    <location>
        <begin position="354"/>
        <end position="374"/>
    </location>
</feature>
<name>A0A455AZN0_PHYMC</name>
<feature type="domain" description="C3H1-type" evidence="12">
    <location>
        <begin position="191"/>
        <end position="214"/>
    </location>
</feature>
<dbReference type="OrthoDB" id="3247158at2759"/>
<evidence type="ECO:0000256" key="6">
    <source>
        <dbReference type="ARBA" id="ARBA00057285"/>
    </source>
</evidence>
<dbReference type="RefSeq" id="XP_028342110.1">
    <property type="nucleotide sequence ID" value="XM_028486309.1"/>
</dbReference>
<feature type="zinc finger region" description="C3H1-type" evidence="10">
    <location>
        <begin position="215"/>
        <end position="241"/>
    </location>
</feature>